<dbReference type="eggNOG" id="ENOG502RIET">
    <property type="taxonomic scope" value="Eukaryota"/>
</dbReference>
<dbReference type="EMBL" id="GL871067">
    <property type="protein sequence ID" value="EGC35209.1"/>
    <property type="molecule type" value="Genomic_DNA"/>
</dbReference>
<feature type="non-terminal residue" evidence="2">
    <location>
        <position position="153"/>
    </location>
</feature>
<evidence type="ECO:0000313" key="2">
    <source>
        <dbReference type="EMBL" id="EGC35209.1"/>
    </source>
</evidence>
<dbReference type="InParanoid" id="F0ZLF5"/>
<dbReference type="AlphaFoldDB" id="F0ZLF5"/>
<evidence type="ECO:0000313" key="3">
    <source>
        <dbReference type="Proteomes" id="UP000001064"/>
    </source>
</evidence>
<dbReference type="RefSeq" id="XP_003288247.1">
    <property type="nucleotide sequence ID" value="XM_003288199.1"/>
</dbReference>
<dbReference type="FunCoup" id="F0ZLF5">
    <property type="interactions" value="140"/>
</dbReference>
<feature type="transmembrane region" description="Helical" evidence="1">
    <location>
        <begin position="62"/>
        <end position="79"/>
    </location>
</feature>
<sequence>NNNNNEKDEFKTIKDELDTLRSKRKINEGIGFLENSKPTIFTGMVFGASALYFSLKGKNQLAKYSIASAAIFLASGEIIDHGYPTQGAALAGVTSAFLAGKFFAGAFKHKKIGALLLGSVSLISMGYHSFFVTYNQGKDKIEEDIQTHNQLVK</sequence>
<feature type="transmembrane region" description="Helical" evidence="1">
    <location>
        <begin position="114"/>
        <end position="134"/>
    </location>
</feature>
<keyword evidence="1" id="KW-0472">Membrane</keyword>
<keyword evidence="1" id="KW-1133">Transmembrane helix</keyword>
<proteinExistence type="predicted"/>
<dbReference type="OMA" id="SMAYHAF"/>
<dbReference type="VEuPathDB" id="AmoebaDB:DICPUDRAFT_22037"/>
<organism evidence="2 3">
    <name type="scientific">Dictyostelium purpureum</name>
    <name type="common">Slime mold</name>
    <dbReference type="NCBI Taxonomy" id="5786"/>
    <lineage>
        <taxon>Eukaryota</taxon>
        <taxon>Amoebozoa</taxon>
        <taxon>Evosea</taxon>
        <taxon>Eumycetozoa</taxon>
        <taxon>Dictyostelia</taxon>
        <taxon>Dictyosteliales</taxon>
        <taxon>Dictyosteliaceae</taxon>
        <taxon>Dictyostelium</taxon>
    </lineage>
</organism>
<feature type="transmembrane region" description="Helical" evidence="1">
    <location>
        <begin position="38"/>
        <end position="55"/>
    </location>
</feature>
<gene>
    <name evidence="2" type="ORF">DICPUDRAFT_22037</name>
</gene>
<feature type="non-terminal residue" evidence="2">
    <location>
        <position position="1"/>
    </location>
</feature>
<protein>
    <submittedName>
        <fullName evidence="2">Uncharacterized protein</fullName>
    </submittedName>
</protein>
<keyword evidence="1" id="KW-0812">Transmembrane</keyword>
<dbReference type="KEGG" id="dpp:DICPUDRAFT_22037"/>
<reference evidence="3" key="1">
    <citation type="journal article" date="2011" name="Genome Biol.">
        <title>Comparative genomics of the social amoebae Dictyostelium discoideum and Dictyostelium purpureum.</title>
        <authorList>
            <consortium name="US DOE Joint Genome Institute (JGI-PGF)"/>
            <person name="Sucgang R."/>
            <person name="Kuo A."/>
            <person name="Tian X."/>
            <person name="Salerno W."/>
            <person name="Parikh A."/>
            <person name="Feasley C.L."/>
            <person name="Dalin E."/>
            <person name="Tu H."/>
            <person name="Huang E."/>
            <person name="Barry K."/>
            <person name="Lindquist E."/>
            <person name="Shapiro H."/>
            <person name="Bruce D."/>
            <person name="Schmutz J."/>
            <person name="Salamov A."/>
            <person name="Fey P."/>
            <person name="Gaudet P."/>
            <person name="Anjard C."/>
            <person name="Babu M.M."/>
            <person name="Basu S."/>
            <person name="Bushmanova Y."/>
            <person name="van der Wel H."/>
            <person name="Katoh-Kurasawa M."/>
            <person name="Dinh C."/>
            <person name="Coutinho P.M."/>
            <person name="Saito T."/>
            <person name="Elias M."/>
            <person name="Schaap P."/>
            <person name="Kay R.R."/>
            <person name="Henrissat B."/>
            <person name="Eichinger L."/>
            <person name="Rivero F."/>
            <person name="Putnam N.H."/>
            <person name="West C.M."/>
            <person name="Loomis W.F."/>
            <person name="Chisholm R.L."/>
            <person name="Shaulsky G."/>
            <person name="Strassmann J.E."/>
            <person name="Queller D.C."/>
            <person name="Kuspa A."/>
            <person name="Grigoriev I.V."/>
        </authorList>
    </citation>
    <scope>NUCLEOTIDE SEQUENCE [LARGE SCALE GENOMIC DNA]</scope>
    <source>
        <strain evidence="3">QSDP1</strain>
    </source>
</reference>
<evidence type="ECO:0000256" key="1">
    <source>
        <dbReference type="SAM" id="Phobius"/>
    </source>
</evidence>
<accession>F0ZLF5</accession>
<dbReference type="Proteomes" id="UP000001064">
    <property type="component" value="Unassembled WGS sequence"/>
</dbReference>
<keyword evidence="3" id="KW-1185">Reference proteome</keyword>
<dbReference type="GeneID" id="10501682"/>
<feature type="transmembrane region" description="Helical" evidence="1">
    <location>
        <begin position="85"/>
        <end position="107"/>
    </location>
</feature>
<name>F0ZLF5_DICPU</name>